<feature type="compositionally biased region" description="Basic residues" evidence="5">
    <location>
        <begin position="293"/>
        <end position="302"/>
    </location>
</feature>
<dbReference type="OrthoDB" id="26679at2759"/>
<feature type="compositionally biased region" description="Basic and acidic residues" evidence="5">
    <location>
        <begin position="169"/>
        <end position="180"/>
    </location>
</feature>
<dbReference type="Pfam" id="PF07534">
    <property type="entry name" value="TLD"/>
    <property type="match status" value="1"/>
</dbReference>
<evidence type="ECO:0000256" key="3">
    <source>
        <dbReference type="ARBA" id="ARBA00023128"/>
    </source>
</evidence>
<feature type="region of interest" description="Disordered" evidence="5">
    <location>
        <begin position="1"/>
        <end position="180"/>
    </location>
</feature>
<keyword evidence="8" id="KW-1185">Reference proteome</keyword>
<feature type="compositionally biased region" description="Basic and acidic residues" evidence="5">
    <location>
        <begin position="22"/>
        <end position="34"/>
    </location>
</feature>
<feature type="compositionally biased region" description="Basic and acidic residues" evidence="5">
    <location>
        <begin position="136"/>
        <end position="157"/>
    </location>
</feature>
<keyword evidence="3" id="KW-0496">Mitochondrion</keyword>
<comment type="similarity">
    <text evidence="2">Belongs to the OXR1 family.</text>
</comment>
<evidence type="ECO:0000256" key="2">
    <source>
        <dbReference type="ARBA" id="ARBA00009540"/>
    </source>
</evidence>
<reference evidence="7 8" key="1">
    <citation type="journal article" date="2016" name="Mol. Biol. Evol.">
        <title>Comparative Genomics of Early-Diverging Mushroom-Forming Fungi Provides Insights into the Origins of Lignocellulose Decay Capabilities.</title>
        <authorList>
            <person name="Nagy L.G."/>
            <person name="Riley R."/>
            <person name="Tritt A."/>
            <person name="Adam C."/>
            <person name="Daum C."/>
            <person name="Floudas D."/>
            <person name="Sun H."/>
            <person name="Yadav J.S."/>
            <person name="Pangilinan J."/>
            <person name="Larsson K.H."/>
            <person name="Matsuura K."/>
            <person name="Barry K."/>
            <person name="Labutti K."/>
            <person name="Kuo R."/>
            <person name="Ohm R.A."/>
            <person name="Bhattacharya S.S."/>
            <person name="Shirouzu T."/>
            <person name="Yoshinaga Y."/>
            <person name="Martin F.M."/>
            <person name="Grigoriev I.V."/>
            <person name="Hibbett D.S."/>
        </authorList>
    </citation>
    <scope>NUCLEOTIDE SEQUENCE [LARGE SCALE GENOMIC DNA]</scope>
    <source>
        <strain evidence="7 8">HHB10207 ss-3</strain>
    </source>
</reference>
<feature type="compositionally biased region" description="Low complexity" evidence="5">
    <location>
        <begin position="103"/>
        <end position="115"/>
    </location>
</feature>
<name>A0A165YZ39_9AGAM</name>
<proteinExistence type="inferred from homology"/>
<dbReference type="InterPro" id="IPR006571">
    <property type="entry name" value="TLDc_dom"/>
</dbReference>
<comment type="subcellular location">
    <subcellularLocation>
        <location evidence="1">Mitochondrion</location>
    </subcellularLocation>
</comment>
<dbReference type="EMBL" id="KV428220">
    <property type="protein sequence ID" value="KZT33760.1"/>
    <property type="molecule type" value="Genomic_DNA"/>
</dbReference>
<sequence>MNQPRPSMAPLIPLPADSPSQPDHHPSSNTETHDPYSPIFSSFHHPGPQTAGEPSSADLIRLDSTSTRRSLESTTDSDFGSFVSVKSDEHPLNFSDEDETSHNHASTSTSHNHTSPPFPAQSDHLSTLSHDFFQGAKERSKQNERRVLDELLDHQDDPLYWLDAPRPPENSREPTPDDRLVDVDDVFFTPESVALSATRSTPVPIPYDTRPGERYNRHHSSRHQTAASPTSPKSPGSLILERQPSLPTLSSTDTDEMYAHHSSTRTLPTTARKLLGDFLHSSPPSPHSTPSSLHHHSPHHTAKSINSFLSGYASKAITHATPFSREVFVPPTGAPGFGGDRKWNSKGFEFEKEIEKAKKKSVVLQGRREGTESVLSVKLADSIRPNLPALPRLANKWTLLYSLDQHGISLSTFYERCSQNEGGVLLVIKDADEDIFGAWVGEGLRESAGRYYGSGESFLWKRKSASSDEALAVYRWTGKNDYVALCDTDYVSFGGGDGHYGLYLSSSLIEGSSARCPTFDNDILCSGRPRDGYTTNFECVGIEVWAVSP</sequence>
<evidence type="ECO:0000313" key="8">
    <source>
        <dbReference type="Proteomes" id="UP000076798"/>
    </source>
</evidence>
<dbReference type="PANTHER" id="PTHR23354">
    <property type="entry name" value="NUCLEOLAR PROTEIN 7/ESTROGEN RECEPTOR COACTIVATOR-RELATED"/>
    <property type="match status" value="1"/>
</dbReference>
<dbReference type="PANTHER" id="PTHR23354:SF62">
    <property type="entry name" value="MUSTARD, ISOFORM V"/>
    <property type="match status" value="1"/>
</dbReference>
<gene>
    <name evidence="7" type="ORF">SISSUDRAFT_1053799</name>
</gene>
<dbReference type="GO" id="GO:0005739">
    <property type="term" value="C:mitochondrion"/>
    <property type="evidence" value="ECO:0007669"/>
    <property type="project" value="UniProtKB-SubCell"/>
</dbReference>
<protein>
    <recommendedName>
        <fullName evidence="4">Oxidation resistance protein 1</fullName>
    </recommendedName>
</protein>
<feature type="compositionally biased region" description="Low complexity" evidence="5">
    <location>
        <begin position="62"/>
        <end position="78"/>
    </location>
</feature>
<dbReference type="GO" id="GO:0006979">
    <property type="term" value="P:response to oxidative stress"/>
    <property type="evidence" value="ECO:0007669"/>
    <property type="project" value="TreeGrafter"/>
</dbReference>
<dbReference type="PROSITE" id="PS51886">
    <property type="entry name" value="TLDC"/>
    <property type="match status" value="1"/>
</dbReference>
<feature type="region of interest" description="Disordered" evidence="5">
    <location>
        <begin position="194"/>
        <end position="302"/>
    </location>
</feature>
<evidence type="ECO:0000256" key="4">
    <source>
        <dbReference type="ARBA" id="ARBA00040604"/>
    </source>
</evidence>
<organism evidence="7 8">
    <name type="scientific">Sistotremastrum suecicum HHB10207 ss-3</name>
    <dbReference type="NCBI Taxonomy" id="1314776"/>
    <lineage>
        <taxon>Eukaryota</taxon>
        <taxon>Fungi</taxon>
        <taxon>Dikarya</taxon>
        <taxon>Basidiomycota</taxon>
        <taxon>Agaricomycotina</taxon>
        <taxon>Agaricomycetes</taxon>
        <taxon>Sistotremastrales</taxon>
        <taxon>Sistotremastraceae</taxon>
        <taxon>Sistotremastrum</taxon>
    </lineage>
</organism>
<evidence type="ECO:0000256" key="5">
    <source>
        <dbReference type="SAM" id="MobiDB-lite"/>
    </source>
</evidence>
<accession>A0A165YZ39</accession>
<feature type="compositionally biased region" description="Polar residues" evidence="5">
    <location>
        <begin position="223"/>
        <end position="234"/>
    </location>
</feature>
<evidence type="ECO:0000256" key="1">
    <source>
        <dbReference type="ARBA" id="ARBA00004173"/>
    </source>
</evidence>
<evidence type="ECO:0000313" key="7">
    <source>
        <dbReference type="EMBL" id="KZT33760.1"/>
    </source>
</evidence>
<dbReference type="Proteomes" id="UP000076798">
    <property type="component" value="Unassembled WGS sequence"/>
</dbReference>
<dbReference type="AlphaFoldDB" id="A0A165YZ39"/>
<dbReference type="CDD" id="cd01060">
    <property type="entry name" value="Membrane-FADS-like"/>
    <property type="match status" value="1"/>
</dbReference>
<evidence type="ECO:0000259" key="6">
    <source>
        <dbReference type="PROSITE" id="PS51886"/>
    </source>
</evidence>
<dbReference type="GO" id="GO:0005634">
    <property type="term" value="C:nucleus"/>
    <property type="evidence" value="ECO:0007669"/>
    <property type="project" value="TreeGrafter"/>
</dbReference>
<dbReference type="SMART" id="SM00584">
    <property type="entry name" value="TLDc"/>
    <property type="match status" value="1"/>
</dbReference>
<dbReference type="STRING" id="1314776.A0A165YZ39"/>
<feature type="domain" description="TLDc" evidence="6">
    <location>
        <begin position="373"/>
        <end position="548"/>
    </location>
</feature>